<dbReference type="PANTHER" id="PTHR47099:SF1">
    <property type="entry name" value="METHYLCOBAMIDE:COM METHYLTRANSFERASE MTBA"/>
    <property type="match status" value="1"/>
</dbReference>
<dbReference type="GO" id="GO:0006779">
    <property type="term" value="P:porphyrin-containing compound biosynthetic process"/>
    <property type="evidence" value="ECO:0007669"/>
    <property type="project" value="InterPro"/>
</dbReference>
<gene>
    <name evidence="2" type="ORF">H8730_11045</name>
</gene>
<dbReference type="InterPro" id="IPR052024">
    <property type="entry name" value="Methanogen_methyltrans"/>
</dbReference>
<dbReference type="SUPFAM" id="SSF51726">
    <property type="entry name" value="UROD/MetE-like"/>
    <property type="match status" value="1"/>
</dbReference>
<protein>
    <submittedName>
        <fullName evidence="2">Uroporphyrinogen decarboxylase</fullName>
    </submittedName>
</protein>
<evidence type="ECO:0000313" key="3">
    <source>
        <dbReference type="Proteomes" id="UP000657006"/>
    </source>
</evidence>
<reference evidence="2" key="1">
    <citation type="submission" date="2020-08" db="EMBL/GenBank/DDBJ databases">
        <title>Genome public.</title>
        <authorList>
            <person name="Liu C."/>
            <person name="Sun Q."/>
        </authorList>
    </citation>
    <scope>NUCLEOTIDE SEQUENCE</scope>
    <source>
        <strain evidence="2">NSJ-32</strain>
    </source>
</reference>
<feature type="domain" description="Uroporphyrinogen decarboxylase (URO-D)" evidence="1">
    <location>
        <begin position="87"/>
        <end position="332"/>
    </location>
</feature>
<accession>A0A926I238</accession>
<evidence type="ECO:0000259" key="1">
    <source>
        <dbReference type="Pfam" id="PF01208"/>
    </source>
</evidence>
<name>A0A926I238_9FIRM</name>
<proteinExistence type="predicted"/>
<dbReference type="PANTHER" id="PTHR47099">
    <property type="entry name" value="METHYLCOBAMIDE:COM METHYLTRANSFERASE MTBA"/>
    <property type="match status" value="1"/>
</dbReference>
<dbReference type="RefSeq" id="WP_177720150.1">
    <property type="nucleotide sequence ID" value="NZ_JACRSQ010000016.1"/>
</dbReference>
<dbReference type="Gene3D" id="3.20.20.210">
    <property type="match status" value="1"/>
</dbReference>
<dbReference type="InterPro" id="IPR038071">
    <property type="entry name" value="UROD/MetE-like_sf"/>
</dbReference>
<organism evidence="2 3">
    <name type="scientific">Bianquea renquensis</name>
    <dbReference type="NCBI Taxonomy" id="2763661"/>
    <lineage>
        <taxon>Bacteria</taxon>
        <taxon>Bacillati</taxon>
        <taxon>Bacillota</taxon>
        <taxon>Clostridia</taxon>
        <taxon>Eubacteriales</taxon>
        <taxon>Bianqueaceae</taxon>
        <taxon>Bianquea</taxon>
    </lineage>
</organism>
<dbReference type="EMBL" id="JACRSQ010000016">
    <property type="protein sequence ID" value="MBC8544083.1"/>
    <property type="molecule type" value="Genomic_DNA"/>
</dbReference>
<dbReference type="InterPro" id="IPR000257">
    <property type="entry name" value="Uroporphyrinogen_deCOase"/>
</dbReference>
<keyword evidence="3" id="KW-1185">Reference proteome</keyword>
<sequence length="340" mass="38804">MTRRQRVINSLLHRESDIIPYHAGFTSQELERVIAYTGDPDYLKGVGLHMAGIDYGGWPHPLPGQPDFYQDDFGVIWNRSGADKDIGVIDHPVIEDLEDFTYTCPVFDEDRFRKEIEGVLATREDRFTYVGLGFSVFERAWSLCGMENVLMGMLAYPEELDRLLDSICEFNLNVISVMLEYPEVDACYFGDDWGQQHGTIMGPDHWRRFIKPRLAKMYRKAKDGGKFIIQHSCGDIHELFPDLIDIGLDCYQTFQPEIYDIEAVKKEFGRHLTFFGGISTQQLLPSAPAEVVKSETIRIMRTMGPGGGYIASPTHAVPHDVPPENILAMLDVFTHQERYL</sequence>
<dbReference type="Pfam" id="PF01208">
    <property type="entry name" value="URO-D"/>
    <property type="match status" value="1"/>
</dbReference>
<dbReference type="GO" id="GO:0004853">
    <property type="term" value="F:uroporphyrinogen decarboxylase activity"/>
    <property type="evidence" value="ECO:0007669"/>
    <property type="project" value="InterPro"/>
</dbReference>
<comment type="caution">
    <text evidence="2">The sequence shown here is derived from an EMBL/GenBank/DDBJ whole genome shotgun (WGS) entry which is preliminary data.</text>
</comment>
<evidence type="ECO:0000313" key="2">
    <source>
        <dbReference type="EMBL" id="MBC8544083.1"/>
    </source>
</evidence>
<dbReference type="Proteomes" id="UP000657006">
    <property type="component" value="Unassembled WGS sequence"/>
</dbReference>
<dbReference type="AlphaFoldDB" id="A0A926I238"/>